<evidence type="ECO:0000313" key="1">
    <source>
        <dbReference type="EMBL" id="ACR37367.1"/>
    </source>
</evidence>
<reference evidence="1" key="2">
    <citation type="submission" date="2012-06" db="EMBL/GenBank/DDBJ databases">
        <authorList>
            <person name="Yu Y."/>
            <person name="Currie J."/>
            <person name="Lomeli R."/>
            <person name="Angelova A."/>
            <person name="Collura K."/>
            <person name="Wissotski M."/>
            <person name="Campos D."/>
            <person name="Kudrna D."/>
            <person name="Golser W."/>
            <person name="Ashely E."/>
            <person name="Descour A."/>
            <person name="Fernandes J."/>
            <person name="Soderlund C."/>
            <person name="Walbot V."/>
        </authorList>
    </citation>
    <scope>NUCLEOTIDE SEQUENCE</scope>
    <source>
        <strain evidence="1">B73</strain>
    </source>
</reference>
<reference evidence="1" key="1">
    <citation type="journal article" date="2009" name="PLoS Genet.">
        <title>Sequencing, mapping, and analysis of 27,455 maize full-length cDNAs.</title>
        <authorList>
            <person name="Soderlund C."/>
            <person name="Descour A."/>
            <person name="Kudrna D."/>
            <person name="Bomhoff M."/>
            <person name="Boyd L."/>
            <person name="Currie J."/>
            <person name="Angelova A."/>
            <person name="Collura K."/>
            <person name="Wissotski M."/>
            <person name="Ashley E."/>
            <person name="Morrow D."/>
            <person name="Fernandes J."/>
            <person name="Walbot V."/>
            <person name="Yu Y."/>
        </authorList>
    </citation>
    <scope>NUCLEOTIDE SEQUENCE</scope>
    <source>
        <strain evidence="1">B73</strain>
    </source>
</reference>
<accession>C4J867</accession>
<proteinExistence type="evidence at transcript level"/>
<organism evidence="1">
    <name type="scientific">Zea mays</name>
    <name type="common">Maize</name>
    <dbReference type="NCBI Taxonomy" id="4577"/>
    <lineage>
        <taxon>Eukaryota</taxon>
        <taxon>Viridiplantae</taxon>
        <taxon>Streptophyta</taxon>
        <taxon>Embryophyta</taxon>
        <taxon>Tracheophyta</taxon>
        <taxon>Spermatophyta</taxon>
        <taxon>Magnoliopsida</taxon>
        <taxon>Liliopsida</taxon>
        <taxon>Poales</taxon>
        <taxon>Poaceae</taxon>
        <taxon>PACMAD clade</taxon>
        <taxon>Panicoideae</taxon>
        <taxon>Andropogonodae</taxon>
        <taxon>Andropogoneae</taxon>
        <taxon>Tripsacinae</taxon>
        <taxon>Zea</taxon>
    </lineage>
</organism>
<sequence length="15" mass="1659">MSLRFAGSTVSSETW</sequence>
<protein>
    <submittedName>
        <fullName evidence="1">Uncharacterized protein</fullName>
    </submittedName>
</protein>
<dbReference type="EMBL" id="BT087014">
    <property type="protein sequence ID" value="ACR37367.1"/>
    <property type="molecule type" value="mRNA"/>
</dbReference>
<name>C4J867_MAIZE</name>